<dbReference type="InterPro" id="IPR021136">
    <property type="entry name" value="Flagellar_hook_control-like_C"/>
</dbReference>
<feature type="domain" description="Flagellar hook-length control protein-like C-terminal" evidence="2">
    <location>
        <begin position="267"/>
        <end position="341"/>
    </location>
</feature>
<dbReference type="STRING" id="270498.CHK_0957"/>
<feature type="compositionally biased region" description="Basic and acidic residues" evidence="1">
    <location>
        <begin position="64"/>
        <end position="75"/>
    </location>
</feature>
<keyword evidence="3" id="KW-0282">Flagellum</keyword>
<evidence type="ECO:0000313" key="3">
    <source>
        <dbReference type="EMBL" id="KKI51465.1"/>
    </source>
</evidence>
<keyword evidence="3" id="KW-0969">Cilium</keyword>
<dbReference type="AlphaFoldDB" id="A0A0M2NML6"/>
<feature type="compositionally biased region" description="Basic and acidic residues" evidence="1">
    <location>
        <begin position="34"/>
        <end position="46"/>
    </location>
</feature>
<accession>A0A0M2NML6</accession>
<proteinExistence type="predicted"/>
<dbReference type="RefSeq" id="WP_046442879.1">
    <property type="nucleotide sequence ID" value="NZ_LAYJ01000076.1"/>
</dbReference>
<name>A0A0M2NML6_9FIRM</name>
<dbReference type="Gene3D" id="3.30.750.140">
    <property type="match status" value="1"/>
</dbReference>
<organism evidence="3 4">
    <name type="scientific">Christensenella hongkongensis</name>
    <dbReference type="NCBI Taxonomy" id="270498"/>
    <lineage>
        <taxon>Bacteria</taxon>
        <taxon>Bacillati</taxon>
        <taxon>Bacillota</taxon>
        <taxon>Clostridia</taxon>
        <taxon>Christensenellales</taxon>
        <taxon>Christensenellaceae</taxon>
        <taxon>Christensenella</taxon>
    </lineage>
</organism>
<dbReference type="Pfam" id="PF02120">
    <property type="entry name" value="Flg_hook"/>
    <property type="match status" value="1"/>
</dbReference>
<feature type="region of interest" description="Disordered" evidence="1">
    <location>
        <begin position="34"/>
        <end position="83"/>
    </location>
</feature>
<evidence type="ECO:0000259" key="2">
    <source>
        <dbReference type="Pfam" id="PF02120"/>
    </source>
</evidence>
<evidence type="ECO:0000256" key="1">
    <source>
        <dbReference type="SAM" id="MobiDB-lite"/>
    </source>
</evidence>
<dbReference type="InterPro" id="IPR038610">
    <property type="entry name" value="FliK-like_C_sf"/>
</dbReference>
<reference evidence="3 4" key="1">
    <citation type="submission" date="2015-04" db="EMBL/GenBank/DDBJ databases">
        <title>Draft genome sequence of bacteremic isolate Catabacter hongkongensis type strain HKU16T.</title>
        <authorList>
            <person name="Lau S.K."/>
            <person name="Teng J.L."/>
            <person name="Huang Y."/>
            <person name="Curreem S.O."/>
            <person name="Tsui S.K."/>
            <person name="Woo P.C."/>
        </authorList>
    </citation>
    <scope>NUCLEOTIDE SEQUENCE [LARGE SCALE GENOMIC DNA]</scope>
    <source>
        <strain evidence="3 4">HKU16</strain>
    </source>
</reference>
<gene>
    <name evidence="3" type="ORF">CHK_0957</name>
</gene>
<feature type="region of interest" description="Disordered" evidence="1">
    <location>
        <begin position="182"/>
        <end position="229"/>
    </location>
</feature>
<dbReference type="EMBL" id="LAYJ01000076">
    <property type="protein sequence ID" value="KKI51465.1"/>
    <property type="molecule type" value="Genomic_DNA"/>
</dbReference>
<keyword evidence="4" id="KW-1185">Reference proteome</keyword>
<feature type="region of interest" description="Disordered" evidence="1">
    <location>
        <begin position="94"/>
        <end position="113"/>
    </location>
</feature>
<dbReference type="CDD" id="cd17470">
    <property type="entry name" value="T3SS_Flik_C"/>
    <property type="match status" value="1"/>
</dbReference>
<dbReference type="Proteomes" id="UP000034076">
    <property type="component" value="Unassembled WGS sequence"/>
</dbReference>
<dbReference type="OrthoDB" id="2112988at2"/>
<keyword evidence="3" id="KW-0966">Cell projection</keyword>
<protein>
    <submittedName>
        <fullName evidence="3">Flagellar hook-length control protein FliK</fullName>
    </submittedName>
</protein>
<comment type="caution">
    <text evidence="3">The sequence shown here is derived from an EMBL/GenBank/DDBJ whole genome shotgun (WGS) entry which is preliminary data.</text>
</comment>
<feature type="region of interest" description="Disordered" evidence="1">
    <location>
        <begin position="347"/>
        <end position="371"/>
    </location>
</feature>
<feature type="compositionally biased region" description="Polar residues" evidence="1">
    <location>
        <begin position="347"/>
        <end position="361"/>
    </location>
</feature>
<sequence length="401" mass="42750">MMKITNVTELVVNTATVPENGKTDDGFAQELDKANSSKAETVKDDSVAAQEPEETEDDVVQKAPGEKAEPEEKQPDAGQAGLVATAVALPLESIPAQDAQTVESTPMPAAEAVDRTGPLPQQIQPVLQEAVDVLDGQANAAVGKQPEKASSEPEQAAVLVDREAEPFVRQALSEADAIVRQQAGGSGKTDQTFAVPALQPEETVSGESEEAGSKEKQGGGEKTALQSPMTANVTKEGKVEFQLAGEQQPEYQQVQQKEELLPKLIDQIKSTVTKEKTEFFLQLKPEHLGGLSILLSAEDKGIVAKLMTSSKDVQQVMQSDMTAMQEALRDKGINVVQMEVIYGQMTDSASKDNSGSRQWNETKGGGHGGAQESIESATAFYDNLSYYDVLAEQGGSVEFSA</sequence>
<evidence type="ECO:0000313" key="4">
    <source>
        <dbReference type="Proteomes" id="UP000034076"/>
    </source>
</evidence>